<dbReference type="AlphaFoldDB" id="A0A813KT33"/>
<evidence type="ECO:0000313" key="3">
    <source>
        <dbReference type="Proteomes" id="UP000626109"/>
    </source>
</evidence>
<sequence length="163" mass="17351">RLPTISSVSTADSSGSLAVPVCVRNTFTDLQIGRPPSLDGFFQERLVRSAPGSKVEEPGGHTEQAKRPDAPVVGPAAPVLLLAEALLMSAPGRGFAPYSAGSAGHGTGSCHPCAFIWKDNGCSSGADCSFCHLCDSGEKKRRQKEKKMVWRGIDRVKDLLRWS</sequence>
<dbReference type="Proteomes" id="UP000626109">
    <property type="component" value="Unassembled WGS sequence"/>
</dbReference>
<evidence type="ECO:0000256" key="1">
    <source>
        <dbReference type="SAM" id="MobiDB-lite"/>
    </source>
</evidence>
<organism evidence="2 3">
    <name type="scientific">Polarella glacialis</name>
    <name type="common">Dinoflagellate</name>
    <dbReference type="NCBI Taxonomy" id="89957"/>
    <lineage>
        <taxon>Eukaryota</taxon>
        <taxon>Sar</taxon>
        <taxon>Alveolata</taxon>
        <taxon>Dinophyceae</taxon>
        <taxon>Suessiales</taxon>
        <taxon>Suessiaceae</taxon>
        <taxon>Polarella</taxon>
    </lineage>
</organism>
<reference evidence="2" key="1">
    <citation type="submission" date="2021-02" db="EMBL/GenBank/DDBJ databases">
        <authorList>
            <person name="Dougan E. K."/>
            <person name="Rhodes N."/>
            <person name="Thang M."/>
            <person name="Chan C."/>
        </authorList>
    </citation>
    <scope>NUCLEOTIDE SEQUENCE</scope>
</reference>
<feature type="compositionally biased region" description="Basic and acidic residues" evidence="1">
    <location>
        <begin position="54"/>
        <end position="69"/>
    </location>
</feature>
<evidence type="ECO:0008006" key="4">
    <source>
        <dbReference type="Google" id="ProtNLM"/>
    </source>
</evidence>
<evidence type="ECO:0000313" key="2">
    <source>
        <dbReference type="EMBL" id="CAE8714455.1"/>
    </source>
</evidence>
<feature type="non-terminal residue" evidence="2">
    <location>
        <position position="1"/>
    </location>
</feature>
<gene>
    <name evidence="2" type="ORF">PGLA2088_LOCUS38002</name>
</gene>
<comment type="caution">
    <text evidence="2">The sequence shown here is derived from an EMBL/GenBank/DDBJ whole genome shotgun (WGS) entry which is preliminary data.</text>
</comment>
<name>A0A813KT33_POLGL</name>
<accession>A0A813KT33</accession>
<proteinExistence type="predicted"/>
<dbReference type="EMBL" id="CAJNNW010032645">
    <property type="protein sequence ID" value="CAE8714455.1"/>
    <property type="molecule type" value="Genomic_DNA"/>
</dbReference>
<feature type="region of interest" description="Disordered" evidence="1">
    <location>
        <begin position="50"/>
        <end position="70"/>
    </location>
</feature>
<protein>
    <recommendedName>
        <fullName evidence="4">C3H1-type domain-containing protein</fullName>
    </recommendedName>
</protein>